<reference evidence="2" key="1">
    <citation type="submission" date="2021-02" db="EMBL/GenBank/DDBJ databases">
        <authorList>
            <person name="Dougan E. K."/>
            <person name="Rhodes N."/>
            <person name="Thang M."/>
            <person name="Chan C."/>
        </authorList>
    </citation>
    <scope>NUCLEOTIDE SEQUENCE</scope>
</reference>
<feature type="region of interest" description="Disordered" evidence="1">
    <location>
        <begin position="148"/>
        <end position="183"/>
    </location>
</feature>
<organism evidence="2 3">
    <name type="scientific">Symbiodinium pilosum</name>
    <name type="common">Dinoflagellate</name>
    <dbReference type="NCBI Taxonomy" id="2952"/>
    <lineage>
        <taxon>Eukaryota</taxon>
        <taxon>Sar</taxon>
        <taxon>Alveolata</taxon>
        <taxon>Dinophyceae</taxon>
        <taxon>Suessiales</taxon>
        <taxon>Symbiodiniaceae</taxon>
        <taxon>Symbiodinium</taxon>
    </lineage>
</organism>
<dbReference type="Proteomes" id="UP000649617">
    <property type="component" value="Unassembled WGS sequence"/>
</dbReference>
<accession>A0A812WX92</accession>
<evidence type="ECO:0000256" key="1">
    <source>
        <dbReference type="SAM" id="MobiDB-lite"/>
    </source>
</evidence>
<feature type="non-terminal residue" evidence="2">
    <location>
        <position position="1"/>
    </location>
</feature>
<dbReference type="EMBL" id="CAJNIZ010044479">
    <property type="protein sequence ID" value="CAE7690378.1"/>
    <property type="molecule type" value="Genomic_DNA"/>
</dbReference>
<keyword evidence="3" id="KW-1185">Reference proteome</keyword>
<evidence type="ECO:0000313" key="3">
    <source>
        <dbReference type="Proteomes" id="UP000649617"/>
    </source>
</evidence>
<sequence>SCIALPNGLYKQTCRCRLARRPDRVSVPFVVGDVFRRFVGRTAQVFAPQFQRACFPHQNKLSTRAGTEALTRVLAATGELNPRATHGQGEGGEQGDPLMPALHAIAQQPALHDVQAAFREGLDDTYAVVAPERVRELYSVTAPRHWGHVRGLNSTSKNRAFGMRPAKPRDVADLQKEGAMRSR</sequence>
<dbReference type="AlphaFoldDB" id="A0A812WX92"/>
<name>A0A812WX92_SYMPI</name>
<feature type="compositionally biased region" description="Basic and acidic residues" evidence="1">
    <location>
        <begin position="167"/>
        <end position="183"/>
    </location>
</feature>
<protein>
    <submittedName>
        <fullName evidence="2">Uncharacterized protein</fullName>
    </submittedName>
</protein>
<gene>
    <name evidence="2" type="ORF">SPIL2461_LOCUS19327</name>
</gene>
<evidence type="ECO:0000313" key="2">
    <source>
        <dbReference type="EMBL" id="CAE7690378.1"/>
    </source>
</evidence>
<comment type="caution">
    <text evidence="2">The sequence shown here is derived from an EMBL/GenBank/DDBJ whole genome shotgun (WGS) entry which is preliminary data.</text>
</comment>
<feature type="non-terminal residue" evidence="2">
    <location>
        <position position="183"/>
    </location>
</feature>
<proteinExistence type="predicted"/>